<dbReference type="FunFam" id="3.40.50.300:FF:000285">
    <property type="entry name" value="Sporulation initiation inhibitor Soj"/>
    <property type="match status" value="1"/>
</dbReference>
<accession>A0A382XW53</accession>
<proteinExistence type="predicted"/>
<evidence type="ECO:0000313" key="2">
    <source>
        <dbReference type="EMBL" id="SVD75223.1"/>
    </source>
</evidence>
<dbReference type="Gene3D" id="3.40.50.300">
    <property type="entry name" value="P-loop containing nucleotide triphosphate hydrolases"/>
    <property type="match status" value="1"/>
</dbReference>
<dbReference type="SUPFAM" id="SSF52540">
    <property type="entry name" value="P-loop containing nucleoside triphosphate hydrolases"/>
    <property type="match status" value="1"/>
</dbReference>
<dbReference type="InterPro" id="IPR050678">
    <property type="entry name" value="DNA_Partitioning_ATPase"/>
</dbReference>
<evidence type="ECO:0000259" key="1">
    <source>
        <dbReference type="Pfam" id="PF13614"/>
    </source>
</evidence>
<feature type="domain" description="AAA" evidence="1">
    <location>
        <begin position="8"/>
        <end position="183"/>
    </location>
</feature>
<dbReference type="EMBL" id="UINC01170933">
    <property type="protein sequence ID" value="SVD75223.1"/>
    <property type="molecule type" value="Genomic_DNA"/>
</dbReference>
<dbReference type="CDD" id="cd02042">
    <property type="entry name" value="ParAB_family"/>
    <property type="match status" value="1"/>
</dbReference>
<reference evidence="2" key="1">
    <citation type="submission" date="2018-05" db="EMBL/GenBank/DDBJ databases">
        <authorList>
            <person name="Lanie J.A."/>
            <person name="Ng W.-L."/>
            <person name="Kazmierczak K.M."/>
            <person name="Andrzejewski T.M."/>
            <person name="Davidsen T.M."/>
            <person name="Wayne K.J."/>
            <person name="Tettelin H."/>
            <person name="Glass J.I."/>
            <person name="Rusch D."/>
            <person name="Podicherti R."/>
            <person name="Tsui H.-C.T."/>
            <person name="Winkler M.E."/>
        </authorList>
    </citation>
    <scope>NUCLEOTIDE SEQUENCE</scope>
</reference>
<organism evidence="2">
    <name type="scientific">marine metagenome</name>
    <dbReference type="NCBI Taxonomy" id="408172"/>
    <lineage>
        <taxon>unclassified sequences</taxon>
        <taxon>metagenomes</taxon>
        <taxon>ecological metagenomes</taxon>
    </lineage>
</organism>
<protein>
    <recommendedName>
        <fullName evidence="1">AAA domain-containing protein</fullName>
    </recommendedName>
</protein>
<dbReference type="PANTHER" id="PTHR13696">
    <property type="entry name" value="P-LOOP CONTAINING NUCLEOSIDE TRIPHOSPHATE HYDROLASE"/>
    <property type="match status" value="1"/>
</dbReference>
<name>A0A382XW53_9ZZZZ</name>
<dbReference type="Pfam" id="PF13614">
    <property type="entry name" value="AAA_31"/>
    <property type="match status" value="1"/>
</dbReference>
<dbReference type="PANTHER" id="PTHR13696:SF52">
    <property type="entry name" value="PARA FAMILY PROTEIN CT_582"/>
    <property type="match status" value="1"/>
</dbReference>
<gene>
    <name evidence="2" type="ORF">METZ01_LOCUS428077</name>
</gene>
<dbReference type="InterPro" id="IPR027417">
    <property type="entry name" value="P-loop_NTPase"/>
</dbReference>
<dbReference type="AlphaFoldDB" id="A0A382XW53"/>
<sequence>MSKINNPKVIAVANQKGGVGKTTTAINLATALVSEKKKVLLIDLDPQGNASTGVGFEQSKDRNDIYDVLHDSSKIFDAIYKTNIPKLKLVPSTLELSGAEIELARQEGRETRLKKAIEKIKQKFDYILIDCPPALGILTVNAFTAANSIIVPMQCEFYSLEGLSHLVHTINRVKKTYNPHLSIEGLVLTMVDKRNSLTNQVQSDIKGF</sequence>
<dbReference type="PIRSF" id="PIRSF009320">
    <property type="entry name" value="Nuc_binding_HP_1000"/>
    <property type="match status" value="1"/>
</dbReference>
<feature type="non-terminal residue" evidence="2">
    <location>
        <position position="208"/>
    </location>
</feature>
<dbReference type="InterPro" id="IPR025669">
    <property type="entry name" value="AAA_dom"/>
</dbReference>